<gene>
    <name evidence="1" type="ORF">ACJDTP_05560</name>
</gene>
<dbReference type="Proteomes" id="UP001623600">
    <property type="component" value="Unassembled WGS sequence"/>
</dbReference>
<evidence type="ECO:0000313" key="2">
    <source>
        <dbReference type="Proteomes" id="UP001623600"/>
    </source>
</evidence>
<evidence type="ECO:0000313" key="1">
    <source>
        <dbReference type="EMBL" id="MFL0164537.1"/>
    </source>
</evidence>
<dbReference type="InterPro" id="IPR018540">
    <property type="entry name" value="Spo0E-like"/>
</dbReference>
<sequence length="47" mass="5565">MEELRQKLIKSIEENGRESLVTIQTSQELDKLIVEEQLRMMRCRGVC</sequence>
<keyword evidence="2" id="KW-1185">Reference proteome</keyword>
<dbReference type="InterPro" id="IPR037208">
    <property type="entry name" value="Spo0E-like_sf"/>
</dbReference>
<protein>
    <submittedName>
        <fullName evidence="1">Aspartyl-phosphate phosphatase Spo0E family protein</fullName>
    </submittedName>
</protein>
<organism evidence="1 2">
    <name type="scientific">Candidatus Clostridium helianthi</name>
    <dbReference type="NCBI Taxonomy" id="3381660"/>
    <lineage>
        <taxon>Bacteria</taxon>
        <taxon>Bacillati</taxon>
        <taxon>Bacillota</taxon>
        <taxon>Clostridia</taxon>
        <taxon>Eubacteriales</taxon>
        <taxon>Clostridiaceae</taxon>
        <taxon>Clostridium</taxon>
    </lineage>
</organism>
<dbReference type="InterPro" id="IPR036638">
    <property type="entry name" value="HLH_DNA-bd_sf"/>
</dbReference>
<name>A0ABW8S2X0_9CLOT</name>
<dbReference type="Gene3D" id="4.10.280.10">
    <property type="entry name" value="Helix-loop-helix DNA-binding domain"/>
    <property type="match status" value="1"/>
</dbReference>
<dbReference type="Pfam" id="PF09388">
    <property type="entry name" value="SpoOE-like"/>
    <property type="match status" value="1"/>
</dbReference>
<dbReference type="RefSeq" id="WP_406760708.1">
    <property type="nucleotide sequence ID" value="NZ_JBJIAB010000005.1"/>
</dbReference>
<dbReference type="SUPFAM" id="SSF140500">
    <property type="entry name" value="BAS1536-like"/>
    <property type="match status" value="1"/>
</dbReference>
<proteinExistence type="predicted"/>
<dbReference type="EMBL" id="JBJIAB010000005">
    <property type="protein sequence ID" value="MFL0164537.1"/>
    <property type="molecule type" value="Genomic_DNA"/>
</dbReference>
<comment type="caution">
    <text evidence="1">The sequence shown here is derived from an EMBL/GenBank/DDBJ whole genome shotgun (WGS) entry which is preliminary data.</text>
</comment>
<reference evidence="1 2" key="1">
    <citation type="submission" date="2024-11" db="EMBL/GenBank/DDBJ databases">
        <authorList>
            <person name="Heng Y.C."/>
            <person name="Lim A.C.H."/>
            <person name="Lee J.K.Y."/>
            <person name="Kittelmann S."/>
        </authorList>
    </citation>
    <scope>NUCLEOTIDE SEQUENCE [LARGE SCALE GENOMIC DNA]</scope>
    <source>
        <strain evidence="1 2">WILCCON 0112</strain>
    </source>
</reference>
<accession>A0ABW8S2X0</accession>